<dbReference type="AlphaFoldDB" id="A0A3M7QLP3"/>
<keyword evidence="2" id="KW-1185">Reference proteome</keyword>
<proteinExistence type="predicted"/>
<gene>
    <name evidence="1" type="ORF">BpHYR1_033173</name>
</gene>
<protein>
    <submittedName>
        <fullName evidence="1">Uncharacterized protein</fullName>
    </submittedName>
</protein>
<dbReference type="Proteomes" id="UP000276133">
    <property type="component" value="Unassembled WGS sequence"/>
</dbReference>
<accession>A0A3M7QLP3</accession>
<reference evidence="1 2" key="1">
    <citation type="journal article" date="2018" name="Sci. Rep.">
        <title>Genomic signatures of local adaptation to the degree of environmental predictability in rotifers.</title>
        <authorList>
            <person name="Franch-Gras L."/>
            <person name="Hahn C."/>
            <person name="Garcia-Roger E.M."/>
            <person name="Carmona M.J."/>
            <person name="Serra M."/>
            <person name="Gomez A."/>
        </authorList>
    </citation>
    <scope>NUCLEOTIDE SEQUENCE [LARGE SCALE GENOMIC DNA]</scope>
    <source>
        <strain evidence="1">HYR1</strain>
    </source>
</reference>
<evidence type="ECO:0000313" key="2">
    <source>
        <dbReference type="Proteomes" id="UP000276133"/>
    </source>
</evidence>
<sequence>MSNGLALYHPDTMIGNKQYFLFQFITRTKKSKSWNQFNKVSGIEVWLLMKISSSHEIRCVTIFKIPKFQCLFRNNLQLVNILIIKSKWLSII</sequence>
<comment type="caution">
    <text evidence="1">The sequence shown here is derived from an EMBL/GenBank/DDBJ whole genome shotgun (WGS) entry which is preliminary data.</text>
</comment>
<name>A0A3M7QLP3_BRAPC</name>
<dbReference type="EMBL" id="REGN01005752">
    <property type="protein sequence ID" value="RNA12173.1"/>
    <property type="molecule type" value="Genomic_DNA"/>
</dbReference>
<organism evidence="1 2">
    <name type="scientific">Brachionus plicatilis</name>
    <name type="common">Marine rotifer</name>
    <name type="synonym">Brachionus muelleri</name>
    <dbReference type="NCBI Taxonomy" id="10195"/>
    <lineage>
        <taxon>Eukaryota</taxon>
        <taxon>Metazoa</taxon>
        <taxon>Spiralia</taxon>
        <taxon>Gnathifera</taxon>
        <taxon>Rotifera</taxon>
        <taxon>Eurotatoria</taxon>
        <taxon>Monogononta</taxon>
        <taxon>Pseudotrocha</taxon>
        <taxon>Ploima</taxon>
        <taxon>Brachionidae</taxon>
        <taxon>Brachionus</taxon>
    </lineage>
</organism>
<evidence type="ECO:0000313" key="1">
    <source>
        <dbReference type="EMBL" id="RNA12173.1"/>
    </source>
</evidence>